<evidence type="ECO:0000256" key="7">
    <source>
        <dbReference type="ARBA" id="ARBA00023140"/>
    </source>
</evidence>
<gene>
    <name evidence="14" type="ORF">ACA1_128560</name>
</gene>
<dbReference type="RefSeq" id="XP_004338982.1">
    <property type="nucleotide sequence ID" value="XM_004338934.1"/>
</dbReference>
<evidence type="ECO:0000256" key="3">
    <source>
        <dbReference type="ARBA" id="ARBA00022679"/>
    </source>
</evidence>
<comment type="similarity">
    <text evidence="2 10">Belongs to the thiolase-like superfamily. Thiolase family.</text>
</comment>
<dbReference type="GO" id="GO:0010124">
    <property type="term" value="P:phenylacetate catabolic process"/>
    <property type="evidence" value="ECO:0007669"/>
    <property type="project" value="TreeGrafter"/>
</dbReference>
<dbReference type="STRING" id="1257118.L8GUV7"/>
<dbReference type="OrthoDB" id="5404651at2759"/>
<feature type="domain" description="3-hydroxyacyl-CoA dehydrogenase C-terminal" evidence="12">
    <location>
        <begin position="2"/>
        <end position="61"/>
    </location>
</feature>
<dbReference type="Pfam" id="PF00108">
    <property type="entry name" value="Thiolase_N"/>
    <property type="match status" value="1"/>
</dbReference>
<sequence>MKFGLPMGVFRLGDLVGVDITNFINATYARAWPDRVYTSQLTALLVESKRLGQKSGRGWYAHSKGKAAEDPAGLQPILDQSRRSAGLAPREFSDEEIVEFVLFPVVNESCRVVEEGMVVRPSDVDIGSLFGYSFPRYRGGVLKWADTMPSGRIRDRLAAWDREFGLQTRSRFFAPSAYLHYRADKGLKLSVAAPESARGRGSPRDVVVVAAVRTPIGKAKRGLLRDIQADDLLAPALDTLHARLRRHSMRPEQVGDIVVGGIAATIGHLRAAAFLAGFPASVPVKKVDRLCSSGLQAVADAALGISGGLYHCAIAAGVESMSTGVRAPTVPNPKAEGNELLSSVYLSMGATSENVAERYGVTREQQDRIGYRAEGRWDAEIVPVATTVNDKNGQPRTAVLYKDEGVRADTTLEGLTKLKPAFSASGTSTAGNSSQVSDGASAVLLMTRALAEAHGWEVLGVFRSFVAVGCDPAVMGIGPALAIPRAVEKAGLSLADIGLFEINEAFASQFHYCVEELRIPLDRVNVNGGAIALGHPLGCTGTRLTTSLLHEMGRRGVRYGVVSMCVGTGMGAAAVFERC</sequence>
<keyword evidence="8 10" id="KW-0012">Acyltransferase</keyword>
<dbReference type="InterPro" id="IPR050215">
    <property type="entry name" value="Thiolase-like_sf_Thiolase"/>
</dbReference>
<evidence type="ECO:0000256" key="6">
    <source>
        <dbReference type="ARBA" id="ARBA00023098"/>
    </source>
</evidence>
<evidence type="ECO:0000256" key="5">
    <source>
        <dbReference type="ARBA" id="ARBA00022946"/>
    </source>
</evidence>
<evidence type="ECO:0000256" key="2">
    <source>
        <dbReference type="ARBA" id="ARBA00010982"/>
    </source>
</evidence>
<evidence type="ECO:0000256" key="9">
    <source>
        <dbReference type="ARBA" id="ARBA00024073"/>
    </source>
</evidence>
<evidence type="ECO:0000259" key="12">
    <source>
        <dbReference type="Pfam" id="PF00725"/>
    </source>
</evidence>
<dbReference type="SUPFAM" id="SSF48179">
    <property type="entry name" value="6-phosphogluconate dehydrogenase C-terminal domain-like"/>
    <property type="match status" value="2"/>
</dbReference>
<dbReference type="InterPro" id="IPR020616">
    <property type="entry name" value="Thiolase_N"/>
</dbReference>
<organism evidence="14 15">
    <name type="scientific">Acanthamoeba castellanii (strain ATCC 30010 / Neff)</name>
    <dbReference type="NCBI Taxonomy" id="1257118"/>
    <lineage>
        <taxon>Eukaryota</taxon>
        <taxon>Amoebozoa</taxon>
        <taxon>Discosea</taxon>
        <taxon>Longamoebia</taxon>
        <taxon>Centramoebida</taxon>
        <taxon>Acanthamoebidae</taxon>
        <taxon>Acanthamoeba</taxon>
    </lineage>
</organism>
<dbReference type="Gene3D" id="3.40.47.10">
    <property type="match status" value="2"/>
</dbReference>
<protein>
    <recommendedName>
        <fullName evidence="9">acetyl-CoA C-acyltransferase</fullName>
        <ecNumber evidence="9">2.3.1.16</ecNumber>
    </recommendedName>
</protein>
<dbReference type="InterPro" id="IPR016039">
    <property type="entry name" value="Thiolase-like"/>
</dbReference>
<accession>L8GUV7</accession>
<dbReference type="Gene3D" id="1.10.1040.50">
    <property type="match status" value="1"/>
</dbReference>
<dbReference type="VEuPathDB" id="AmoebaDB:ACA1_128560"/>
<dbReference type="AlphaFoldDB" id="L8GUV7"/>
<dbReference type="GO" id="GO:0016616">
    <property type="term" value="F:oxidoreductase activity, acting on the CH-OH group of donors, NAD or NADP as acceptor"/>
    <property type="evidence" value="ECO:0007669"/>
    <property type="project" value="InterPro"/>
</dbReference>
<feature type="domain" description="Thiolase C-terminal" evidence="13">
    <location>
        <begin position="458"/>
        <end position="578"/>
    </location>
</feature>
<dbReference type="InterPro" id="IPR008927">
    <property type="entry name" value="6-PGluconate_DH-like_C_sf"/>
</dbReference>
<dbReference type="InterPro" id="IPR020613">
    <property type="entry name" value="Thiolase_CS"/>
</dbReference>
<name>L8GUV7_ACACF</name>
<keyword evidence="6" id="KW-0443">Lipid metabolism</keyword>
<feature type="domain" description="Thiolase N-terminal" evidence="11">
    <location>
        <begin position="206"/>
        <end position="448"/>
    </location>
</feature>
<evidence type="ECO:0000256" key="4">
    <source>
        <dbReference type="ARBA" id="ARBA00022832"/>
    </source>
</evidence>
<dbReference type="GeneID" id="14917660"/>
<dbReference type="PANTHER" id="PTHR43853">
    <property type="entry name" value="3-KETOACYL-COA THIOLASE, PEROXISOMAL"/>
    <property type="match status" value="1"/>
</dbReference>
<dbReference type="KEGG" id="acan:ACA1_128560"/>
<comment type="subcellular location">
    <subcellularLocation>
        <location evidence="1">Peroxisome</location>
    </subcellularLocation>
</comment>
<dbReference type="GO" id="GO:0005777">
    <property type="term" value="C:peroxisome"/>
    <property type="evidence" value="ECO:0007669"/>
    <property type="project" value="UniProtKB-SubCell"/>
</dbReference>
<dbReference type="EMBL" id="KB007979">
    <property type="protein sequence ID" value="ELR16969.1"/>
    <property type="molecule type" value="Genomic_DNA"/>
</dbReference>
<dbReference type="GO" id="GO:0006635">
    <property type="term" value="P:fatty acid beta-oxidation"/>
    <property type="evidence" value="ECO:0007669"/>
    <property type="project" value="TreeGrafter"/>
</dbReference>
<keyword evidence="5" id="KW-0809">Transit peptide</keyword>
<evidence type="ECO:0000259" key="11">
    <source>
        <dbReference type="Pfam" id="PF00108"/>
    </source>
</evidence>
<evidence type="ECO:0000259" key="13">
    <source>
        <dbReference type="Pfam" id="PF02803"/>
    </source>
</evidence>
<dbReference type="PANTHER" id="PTHR43853:SF8">
    <property type="entry name" value="3-KETOACYL-COA THIOLASE, PEROXISOMAL"/>
    <property type="match status" value="1"/>
</dbReference>
<keyword evidence="7" id="KW-0576">Peroxisome</keyword>
<dbReference type="Pfam" id="PF02803">
    <property type="entry name" value="Thiolase_C"/>
    <property type="match status" value="1"/>
</dbReference>
<evidence type="ECO:0000256" key="10">
    <source>
        <dbReference type="RuleBase" id="RU003557"/>
    </source>
</evidence>
<evidence type="ECO:0000256" key="1">
    <source>
        <dbReference type="ARBA" id="ARBA00004275"/>
    </source>
</evidence>
<dbReference type="InterPro" id="IPR006108">
    <property type="entry name" value="3HC_DH_C"/>
</dbReference>
<keyword evidence="3 10" id="KW-0808">Transferase</keyword>
<dbReference type="NCBIfam" id="TIGR01930">
    <property type="entry name" value="AcCoA-C-Actrans"/>
    <property type="match status" value="1"/>
</dbReference>
<dbReference type="Proteomes" id="UP000011083">
    <property type="component" value="Unassembled WGS sequence"/>
</dbReference>
<dbReference type="InterPro" id="IPR020617">
    <property type="entry name" value="Thiolase_C"/>
</dbReference>
<dbReference type="GO" id="GO:0003988">
    <property type="term" value="F:acetyl-CoA C-acyltransferase activity"/>
    <property type="evidence" value="ECO:0007669"/>
    <property type="project" value="UniProtKB-EC"/>
</dbReference>
<evidence type="ECO:0000313" key="14">
    <source>
        <dbReference type="EMBL" id="ELR16969.1"/>
    </source>
</evidence>
<keyword evidence="4" id="KW-0276">Fatty acid metabolism</keyword>
<evidence type="ECO:0000313" key="15">
    <source>
        <dbReference type="Proteomes" id="UP000011083"/>
    </source>
</evidence>
<proteinExistence type="inferred from homology"/>
<dbReference type="PROSITE" id="PS00737">
    <property type="entry name" value="THIOLASE_2"/>
    <property type="match status" value="1"/>
</dbReference>
<dbReference type="Pfam" id="PF00725">
    <property type="entry name" value="3HCDH"/>
    <property type="match status" value="1"/>
</dbReference>
<evidence type="ECO:0000256" key="8">
    <source>
        <dbReference type="ARBA" id="ARBA00023315"/>
    </source>
</evidence>
<dbReference type="InterPro" id="IPR002155">
    <property type="entry name" value="Thiolase"/>
</dbReference>
<keyword evidence="15" id="KW-1185">Reference proteome</keyword>
<dbReference type="CDD" id="cd00751">
    <property type="entry name" value="thiolase"/>
    <property type="match status" value="1"/>
</dbReference>
<dbReference type="SUPFAM" id="SSF53901">
    <property type="entry name" value="Thiolase-like"/>
    <property type="match status" value="2"/>
</dbReference>
<dbReference type="EC" id="2.3.1.16" evidence="9"/>
<reference evidence="14 15" key="1">
    <citation type="journal article" date="2013" name="Genome Biol.">
        <title>Genome of Acanthamoeba castellanii highlights extensive lateral gene transfer and early evolution of tyrosine kinase signaling.</title>
        <authorList>
            <person name="Clarke M."/>
            <person name="Lohan A.J."/>
            <person name="Liu B."/>
            <person name="Lagkouvardos I."/>
            <person name="Roy S."/>
            <person name="Zafar N."/>
            <person name="Bertelli C."/>
            <person name="Schilde C."/>
            <person name="Kianianmomeni A."/>
            <person name="Burglin T.R."/>
            <person name="Frech C."/>
            <person name="Turcotte B."/>
            <person name="Kopec K.O."/>
            <person name="Synnott J.M."/>
            <person name="Choo C."/>
            <person name="Paponov I."/>
            <person name="Finkler A."/>
            <person name="Soon Heng Tan C."/>
            <person name="Hutchins A.P."/>
            <person name="Weinmeier T."/>
            <person name="Rattei T."/>
            <person name="Chu J.S."/>
            <person name="Gimenez G."/>
            <person name="Irimia M."/>
            <person name="Rigden D.J."/>
            <person name="Fitzpatrick D.A."/>
            <person name="Lorenzo-Morales J."/>
            <person name="Bateman A."/>
            <person name="Chiu C.H."/>
            <person name="Tang P."/>
            <person name="Hegemann P."/>
            <person name="Fromm H."/>
            <person name="Raoult D."/>
            <person name="Greub G."/>
            <person name="Miranda-Saavedra D."/>
            <person name="Chen N."/>
            <person name="Nash P."/>
            <person name="Ginger M.L."/>
            <person name="Horn M."/>
            <person name="Schaap P."/>
            <person name="Caler L."/>
            <person name="Loftus B."/>
        </authorList>
    </citation>
    <scope>NUCLEOTIDE SEQUENCE [LARGE SCALE GENOMIC DNA]</scope>
    <source>
        <strain evidence="14 15">Neff</strain>
    </source>
</reference>
<dbReference type="InterPro" id="IPR020610">
    <property type="entry name" value="Thiolase_AS"/>
</dbReference>
<dbReference type="PROSITE" id="PS00099">
    <property type="entry name" value="THIOLASE_3"/>
    <property type="match status" value="1"/>
</dbReference>